<sequence length="111" mass="12805">MTTIKYNLFLHIIQNKTEQFIKLFQNECIDPQIQLNAFEWTPLHCAAYQGNMSLIEYLISQGADVSTKCKNGMTALDMAIQKGHKHLKELLTPQQLDDILSCNQRYDDKIS</sequence>
<reference evidence="4 5" key="1">
    <citation type="journal article" date="2015" name="Sci. Rep.">
        <title>Genome of the facultative scuticociliatosis pathogen Pseudocohnilembus persalinus provides insight into its virulence through horizontal gene transfer.</title>
        <authorList>
            <person name="Xiong J."/>
            <person name="Wang G."/>
            <person name="Cheng J."/>
            <person name="Tian M."/>
            <person name="Pan X."/>
            <person name="Warren A."/>
            <person name="Jiang C."/>
            <person name="Yuan D."/>
            <person name="Miao W."/>
        </authorList>
    </citation>
    <scope>NUCLEOTIDE SEQUENCE [LARGE SCALE GENOMIC DNA]</scope>
    <source>
        <strain evidence="4">36N120E</strain>
    </source>
</reference>
<evidence type="ECO:0000256" key="3">
    <source>
        <dbReference type="PROSITE-ProRule" id="PRU00023"/>
    </source>
</evidence>
<keyword evidence="1" id="KW-0677">Repeat</keyword>
<dbReference type="Pfam" id="PF12796">
    <property type="entry name" value="Ank_2"/>
    <property type="match status" value="1"/>
</dbReference>
<proteinExistence type="predicted"/>
<dbReference type="SUPFAM" id="SSF48403">
    <property type="entry name" value="Ankyrin repeat"/>
    <property type="match status" value="1"/>
</dbReference>
<dbReference type="PROSITE" id="PS50297">
    <property type="entry name" value="ANK_REP_REGION"/>
    <property type="match status" value="1"/>
</dbReference>
<keyword evidence="2 3" id="KW-0040">ANK repeat</keyword>
<organism evidence="4 5">
    <name type="scientific">Pseudocohnilembus persalinus</name>
    <name type="common">Ciliate</name>
    <dbReference type="NCBI Taxonomy" id="266149"/>
    <lineage>
        <taxon>Eukaryota</taxon>
        <taxon>Sar</taxon>
        <taxon>Alveolata</taxon>
        <taxon>Ciliophora</taxon>
        <taxon>Intramacronucleata</taxon>
        <taxon>Oligohymenophorea</taxon>
        <taxon>Scuticociliatia</taxon>
        <taxon>Philasterida</taxon>
        <taxon>Pseudocohnilembidae</taxon>
        <taxon>Pseudocohnilembus</taxon>
    </lineage>
</organism>
<keyword evidence="5" id="KW-1185">Reference proteome</keyword>
<dbReference type="Gene3D" id="1.25.40.20">
    <property type="entry name" value="Ankyrin repeat-containing domain"/>
    <property type="match status" value="1"/>
</dbReference>
<evidence type="ECO:0000256" key="1">
    <source>
        <dbReference type="ARBA" id="ARBA00022737"/>
    </source>
</evidence>
<feature type="repeat" description="ANK" evidence="3">
    <location>
        <begin position="38"/>
        <end position="70"/>
    </location>
</feature>
<gene>
    <name evidence="4" type="ORF">PPERSA_05316</name>
</gene>
<dbReference type="Proteomes" id="UP000054937">
    <property type="component" value="Unassembled WGS sequence"/>
</dbReference>
<dbReference type="PANTHER" id="PTHR24198">
    <property type="entry name" value="ANKYRIN REPEAT AND PROTEIN KINASE DOMAIN-CONTAINING PROTEIN"/>
    <property type="match status" value="1"/>
</dbReference>
<dbReference type="SMART" id="SM00248">
    <property type="entry name" value="ANK"/>
    <property type="match status" value="2"/>
</dbReference>
<dbReference type="InterPro" id="IPR036770">
    <property type="entry name" value="Ankyrin_rpt-contain_sf"/>
</dbReference>
<dbReference type="AlphaFoldDB" id="A0A0V0R5Z0"/>
<protein>
    <submittedName>
        <fullName evidence="4">Ankyrin repeat-containing domain</fullName>
    </submittedName>
</protein>
<dbReference type="PROSITE" id="PS50088">
    <property type="entry name" value="ANK_REPEAT"/>
    <property type="match status" value="1"/>
</dbReference>
<comment type="caution">
    <text evidence="4">The sequence shown here is derived from an EMBL/GenBank/DDBJ whole genome shotgun (WGS) entry which is preliminary data.</text>
</comment>
<dbReference type="OrthoDB" id="414816at2759"/>
<evidence type="ECO:0000313" key="5">
    <source>
        <dbReference type="Proteomes" id="UP000054937"/>
    </source>
</evidence>
<dbReference type="PANTHER" id="PTHR24198:SF165">
    <property type="entry name" value="ANKYRIN REPEAT-CONTAINING PROTEIN-RELATED"/>
    <property type="match status" value="1"/>
</dbReference>
<dbReference type="InParanoid" id="A0A0V0R5Z0"/>
<accession>A0A0V0R5Z0</accession>
<dbReference type="EMBL" id="LDAU01000042">
    <property type="protein sequence ID" value="KRX09924.1"/>
    <property type="molecule type" value="Genomic_DNA"/>
</dbReference>
<name>A0A0V0R5Z0_PSEPJ</name>
<evidence type="ECO:0000256" key="2">
    <source>
        <dbReference type="ARBA" id="ARBA00023043"/>
    </source>
</evidence>
<evidence type="ECO:0000313" key="4">
    <source>
        <dbReference type="EMBL" id="KRX09924.1"/>
    </source>
</evidence>
<dbReference type="InterPro" id="IPR002110">
    <property type="entry name" value="Ankyrin_rpt"/>
</dbReference>